<dbReference type="Pfam" id="PF02558">
    <property type="entry name" value="ApbA"/>
    <property type="match status" value="1"/>
</dbReference>
<evidence type="ECO:0000313" key="14">
    <source>
        <dbReference type="EMBL" id="GAA0737793.1"/>
    </source>
</evidence>
<dbReference type="SUPFAM" id="SSF48179">
    <property type="entry name" value="6-phosphogluconate dehydrogenase C-terminal domain-like"/>
    <property type="match status" value="1"/>
</dbReference>
<comment type="function">
    <text evidence="1 11">Catalyzes the NADPH-dependent reduction of ketopantoate into pantoic acid.</text>
</comment>
<evidence type="ECO:0000256" key="8">
    <source>
        <dbReference type="ARBA" id="ARBA00023002"/>
    </source>
</evidence>
<sequence>MNIAVIGAGAMGCLYAGYLSRGDNKVYILCHSKEEKDKINNCGILIKKNNEEIITYPEAISNSSNINKLDLIIVFVKSKDTEKAVLENLHIISKETFVLTLQNGYGNLDILKKYINSNNIIVGTTSEGSTKLDLGYVVHAGRGNTYIGLEEKRKEQNDKINNILKVFNQAGFNTYISQDVLKLVWSKLIINVGINALTSILNLKNGELLDSENTIKLMEEAIKEAVEVGRAKGFSFEYKEAINKVKEVAIKTSKNKSSMLQDILNKKKTEIDVINGAVVKEGKRFSINTKVNDTLTNLVKAMELNY</sequence>
<dbReference type="InterPro" id="IPR008927">
    <property type="entry name" value="6-PGluconate_DH-like_C_sf"/>
</dbReference>
<dbReference type="RefSeq" id="WP_343760336.1">
    <property type="nucleotide sequence ID" value="NZ_BAAACG010000008.1"/>
</dbReference>
<dbReference type="Gene3D" id="3.40.50.720">
    <property type="entry name" value="NAD(P)-binding Rossmann-like Domain"/>
    <property type="match status" value="1"/>
</dbReference>
<dbReference type="InterPro" id="IPR036291">
    <property type="entry name" value="NAD(P)-bd_dom_sf"/>
</dbReference>
<dbReference type="InterPro" id="IPR013332">
    <property type="entry name" value="KPR_N"/>
</dbReference>
<evidence type="ECO:0000256" key="1">
    <source>
        <dbReference type="ARBA" id="ARBA00002919"/>
    </source>
</evidence>
<dbReference type="NCBIfam" id="TIGR00745">
    <property type="entry name" value="apbA_panE"/>
    <property type="match status" value="1"/>
</dbReference>
<comment type="pathway">
    <text evidence="2 11">Cofactor biosynthesis; (R)-pantothenate biosynthesis; (R)-pantoate from 3-methyl-2-oxobutanoate: step 2/2.</text>
</comment>
<evidence type="ECO:0000256" key="6">
    <source>
        <dbReference type="ARBA" id="ARBA00022655"/>
    </source>
</evidence>
<keyword evidence="7 11" id="KW-0521">NADP</keyword>
<dbReference type="InterPro" id="IPR003710">
    <property type="entry name" value="ApbA"/>
</dbReference>
<feature type="domain" description="Ketopantoate reductase C-terminal" evidence="13">
    <location>
        <begin position="179"/>
        <end position="303"/>
    </location>
</feature>
<keyword evidence="15" id="KW-1185">Reference proteome</keyword>
<dbReference type="InterPro" id="IPR050838">
    <property type="entry name" value="Ketopantoate_reductase"/>
</dbReference>
<dbReference type="InterPro" id="IPR013752">
    <property type="entry name" value="KPA_reductase"/>
</dbReference>
<organism evidence="14 15">
    <name type="scientific">Clostridium oceanicum</name>
    <dbReference type="NCBI Taxonomy" id="1543"/>
    <lineage>
        <taxon>Bacteria</taxon>
        <taxon>Bacillati</taxon>
        <taxon>Bacillota</taxon>
        <taxon>Clostridia</taxon>
        <taxon>Eubacteriales</taxon>
        <taxon>Clostridiaceae</taxon>
        <taxon>Clostridium</taxon>
    </lineage>
</organism>
<evidence type="ECO:0000259" key="13">
    <source>
        <dbReference type="Pfam" id="PF08546"/>
    </source>
</evidence>
<dbReference type="PANTHER" id="PTHR43765">
    <property type="entry name" value="2-DEHYDROPANTOATE 2-REDUCTASE-RELATED"/>
    <property type="match status" value="1"/>
</dbReference>
<proteinExistence type="inferred from homology"/>
<dbReference type="Pfam" id="PF08546">
    <property type="entry name" value="ApbA_C"/>
    <property type="match status" value="1"/>
</dbReference>
<feature type="domain" description="Ketopantoate reductase N-terminal" evidence="12">
    <location>
        <begin position="3"/>
        <end position="148"/>
    </location>
</feature>
<evidence type="ECO:0000256" key="4">
    <source>
        <dbReference type="ARBA" id="ARBA00013014"/>
    </source>
</evidence>
<evidence type="ECO:0000256" key="5">
    <source>
        <dbReference type="ARBA" id="ARBA00019465"/>
    </source>
</evidence>
<dbReference type="Proteomes" id="UP001501510">
    <property type="component" value="Unassembled WGS sequence"/>
</dbReference>
<keyword evidence="8 11" id="KW-0560">Oxidoreductase</keyword>
<evidence type="ECO:0000313" key="15">
    <source>
        <dbReference type="Proteomes" id="UP001501510"/>
    </source>
</evidence>
<evidence type="ECO:0000256" key="11">
    <source>
        <dbReference type="RuleBase" id="RU362068"/>
    </source>
</evidence>
<dbReference type="PANTHER" id="PTHR43765:SF2">
    <property type="entry name" value="2-DEHYDROPANTOATE 2-REDUCTASE"/>
    <property type="match status" value="1"/>
</dbReference>
<evidence type="ECO:0000256" key="9">
    <source>
        <dbReference type="ARBA" id="ARBA00032024"/>
    </source>
</evidence>
<protein>
    <recommendedName>
        <fullName evidence="5 11">2-dehydropantoate 2-reductase</fullName>
        <ecNumber evidence="4 11">1.1.1.169</ecNumber>
    </recommendedName>
    <alternativeName>
        <fullName evidence="9 11">Ketopantoate reductase</fullName>
    </alternativeName>
</protein>
<dbReference type="EC" id="1.1.1.169" evidence="4 11"/>
<dbReference type="SUPFAM" id="SSF51735">
    <property type="entry name" value="NAD(P)-binding Rossmann-fold domains"/>
    <property type="match status" value="1"/>
</dbReference>
<dbReference type="Gene3D" id="1.10.1040.10">
    <property type="entry name" value="N-(1-d-carboxylethyl)-l-norvaline Dehydrogenase, domain 2"/>
    <property type="match status" value="1"/>
</dbReference>
<evidence type="ECO:0000256" key="3">
    <source>
        <dbReference type="ARBA" id="ARBA00007870"/>
    </source>
</evidence>
<evidence type="ECO:0000256" key="2">
    <source>
        <dbReference type="ARBA" id="ARBA00004994"/>
    </source>
</evidence>
<evidence type="ECO:0000259" key="12">
    <source>
        <dbReference type="Pfam" id="PF02558"/>
    </source>
</evidence>
<comment type="caution">
    <text evidence="14">The sequence shown here is derived from an EMBL/GenBank/DDBJ whole genome shotgun (WGS) entry which is preliminary data.</text>
</comment>
<evidence type="ECO:0000256" key="10">
    <source>
        <dbReference type="ARBA" id="ARBA00048793"/>
    </source>
</evidence>
<keyword evidence="6 11" id="KW-0566">Pantothenate biosynthesis</keyword>
<evidence type="ECO:0000256" key="7">
    <source>
        <dbReference type="ARBA" id="ARBA00022857"/>
    </source>
</evidence>
<gene>
    <name evidence="14" type="ORF">GCM10008906_14380</name>
</gene>
<comment type="catalytic activity">
    <reaction evidence="10 11">
        <text>(R)-pantoate + NADP(+) = 2-dehydropantoate + NADPH + H(+)</text>
        <dbReference type="Rhea" id="RHEA:16233"/>
        <dbReference type="ChEBI" id="CHEBI:11561"/>
        <dbReference type="ChEBI" id="CHEBI:15378"/>
        <dbReference type="ChEBI" id="CHEBI:15980"/>
        <dbReference type="ChEBI" id="CHEBI:57783"/>
        <dbReference type="ChEBI" id="CHEBI:58349"/>
        <dbReference type="EC" id="1.1.1.169"/>
    </reaction>
</comment>
<dbReference type="EMBL" id="BAAACG010000008">
    <property type="protein sequence ID" value="GAA0737793.1"/>
    <property type="molecule type" value="Genomic_DNA"/>
</dbReference>
<dbReference type="InterPro" id="IPR013328">
    <property type="entry name" value="6PGD_dom2"/>
</dbReference>
<comment type="similarity">
    <text evidence="3 11">Belongs to the ketopantoate reductase family.</text>
</comment>
<accession>A0ABN1JEK3</accession>
<reference evidence="14 15" key="1">
    <citation type="journal article" date="2019" name="Int. J. Syst. Evol. Microbiol.">
        <title>The Global Catalogue of Microorganisms (GCM) 10K type strain sequencing project: providing services to taxonomists for standard genome sequencing and annotation.</title>
        <authorList>
            <consortium name="The Broad Institute Genomics Platform"/>
            <consortium name="The Broad Institute Genome Sequencing Center for Infectious Disease"/>
            <person name="Wu L."/>
            <person name="Ma J."/>
        </authorList>
    </citation>
    <scope>NUCLEOTIDE SEQUENCE [LARGE SCALE GENOMIC DNA]</scope>
    <source>
        <strain evidence="14 15">JCM 1407</strain>
    </source>
</reference>
<name>A0ABN1JEK3_9CLOT</name>